<feature type="transmembrane region" description="Helical" evidence="2">
    <location>
        <begin position="161"/>
        <end position="180"/>
    </location>
</feature>
<feature type="transmembrane region" description="Helical" evidence="2">
    <location>
        <begin position="219"/>
        <end position="239"/>
    </location>
</feature>
<proteinExistence type="predicted"/>
<feature type="transmembrane region" description="Helical" evidence="2">
    <location>
        <begin position="99"/>
        <end position="122"/>
    </location>
</feature>
<dbReference type="EMBL" id="JBHTAR010000011">
    <property type="protein sequence ID" value="MFC7201062.1"/>
    <property type="molecule type" value="Genomic_DNA"/>
</dbReference>
<dbReference type="AlphaFoldDB" id="A0ABD5Z7B5"/>
<evidence type="ECO:0000256" key="1">
    <source>
        <dbReference type="SAM" id="MobiDB-lite"/>
    </source>
</evidence>
<feature type="transmembrane region" description="Helical" evidence="2">
    <location>
        <begin position="186"/>
        <end position="207"/>
    </location>
</feature>
<accession>A0ABD5Z7B5</accession>
<reference evidence="3 4" key="1">
    <citation type="journal article" date="2019" name="Int. J. Syst. Evol. Microbiol.">
        <title>The Global Catalogue of Microorganisms (GCM) 10K type strain sequencing project: providing services to taxonomists for standard genome sequencing and annotation.</title>
        <authorList>
            <consortium name="The Broad Institute Genomics Platform"/>
            <consortium name="The Broad Institute Genome Sequencing Center for Infectious Disease"/>
            <person name="Wu L."/>
            <person name="Ma J."/>
        </authorList>
    </citation>
    <scope>NUCLEOTIDE SEQUENCE [LARGE SCALE GENOMIC DNA]</scope>
    <source>
        <strain evidence="3 4">XZGYJ-43</strain>
    </source>
</reference>
<dbReference type="RefSeq" id="WP_279527821.1">
    <property type="nucleotide sequence ID" value="NZ_CP122312.1"/>
</dbReference>
<gene>
    <name evidence="3" type="ORF">ACFQJ9_16890</name>
</gene>
<keyword evidence="2" id="KW-0812">Transmembrane</keyword>
<feature type="transmembrane region" description="Helical" evidence="2">
    <location>
        <begin position="128"/>
        <end position="149"/>
    </location>
</feature>
<sequence length="301" mass="31853">MGEIGGSQPNPTSTAWGRRLAEVIALAVPPALLVAVFAAPRTVKESLVLAVSDPTAVGLWASHYVHFTESHLVENLVSYALLVPTCYALCALSGRRRRFWGAFVAFLVGYPLLLSTADVLLGQPGVSYGFSGVAMAFFGFLGLSLFTFLAEHLEGATLDHAPAVFFAGASLIAVVALPSSRRATTAGVAAALIALGYAVSWYTALPVGALRRAFANPGVVELPAFALCLFVATVFAGFPANPFRSGVVVNVYVHFVGYCTGFVLPFAYLQLRSVRRGFDEEREPSDTADRVSGSLSTEGRV</sequence>
<evidence type="ECO:0000313" key="4">
    <source>
        <dbReference type="Proteomes" id="UP001596447"/>
    </source>
</evidence>
<feature type="region of interest" description="Disordered" evidence="1">
    <location>
        <begin position="282"/>
        <end position="301"/>
    </location>
</feature>
<organism evidence="3 4">
    <name type="scientific">Halospeciosus flavus</name>
    <dbReference type="NCBI Taxonomy" id="3032283"/>
    <lineage>
        <taxon>Archaea</taxon>
        <taxon>Methanobacteriati</taxon>
        <taxon>Methanobacteriota</taxon>
        <taxon>Stenosarchaea group</taxon>
        <taxon>Halobacteria</taxon>
        <taxon>Halobacteriales</taxon>
        <taxon>Halobacteriaceae</taxon>
        <taxon>Halospeciosus</taxon>
    </lineage>
</organism>
<feature type="transmembrane region" description="Helical" evidence="2">
    <location>
        <begin position="76"/>
        <end position="92"/>
    </location>
</feature>
<evidence type="ECO:0000313" key="3">
    <source>
        <dbReference type="EMBL" id="MFC7201062.1"/>
    </source>
</evidence>
<evidence type="ECO:0008006" key="5">
    <source>
        <dbReference type="Google" id="ProtNLM"/>
    </source>
</evidence>
<keyword evidence="2" id="KW-1133">Transmembrane helix</keyword>
<feature type="transmembrane region" description="Helical" evidence="2">
    <location>
        <begin position="20"/>
        <end position="39"/>
    </location>
</feature>
<comment type="caution">
    <text evidence="3">The sequence shown here is derived from an EMBL/GenBank/DDBJ whole genome shotgun (WGS) entry which is preliminary data.</text>
</comment>
<name>A0ABD5Z7B5_9EURY</name>
<protein>
    <recommendedName>
        <fullName evidence="5">Rhomboid family intramembrane serine protease</fullName>
    </recommendedName>
</protein>
<dbReference type="Proteomes" id="UP001596447">
    <property type="component" value="Unassembled WGS sequence"/>
</dbReference>
<keyword evidence="2" id="KW-0472">Membrane</keyword>
<evidence type="ECO:0000256" key="2">
    <source>
        <dbReference type="SAM" id="Phobius"/>
    </source>
</evidence>
<feature type="transmembrane region" description="Helical" evidence="2">
    <location>
        <begin position="251"/>
        <end position="269"/>
    </location>
</feature>
<keyword evidence="4" id="KW-1185">Reference proteome</keyword>